<reference evidence="1 2" key="1">
    <citation type="journal article" date="2016" name="Nat. Commun.">
        <title>Thousands of microbial genomes shed light on interconnected biogeochemical processes in an aquifer system.</title>
        <authorList>
            <person name="Anantharaman K."/>
            <person name="Brown C.T."/>
            <person name="Hug L.A."/>
            <person name="Sharon I."/>
            <person name="Castelle C.J."/>
            <person name="Probst A.J."/>
            <person name="Thomas B.C."/>
            <person name="Singh A."/>
            <person name="Wilkins M.J."/>
            <person name="Karaoz U."/>
            <person name="Brodie E.L."/>
            <person name="Williams K.H."/>
            <person name="Hubbard S.S."/>
            <person name="Banfield J.F."/>
        </authorList>
    </citation>
    <scope>NUCLEOTIDE SEQUENCE [LARGE SCALE GENOMIC DNA]</scope>
</reference>
<dbReference type="STRING" id="1798561.A3B87_00575"/>
<dbReference type="InterPro" id="IPR014717">
    <property type="entry name" value="Transl_elong_EF1B/ribsomal_bS6"/>
</dbReference>
<accession>A0A1F6FP10</accession>
<protein>
    <recommendedName>
        <fullName evidence="3">Type 4a pilus biogenesis protein PilO</fullName>
    </recommendedName>
</protein>
<evidence type="ECO:0000313" key="1">
    <source>
        <dbReference type="EMBL" id="OGG87597.1"/>
    </source>
</evidence>
<dbReference type="Proteomes" id="UP000179136">
    <property type="component" value="Unassembled WGS sequence"/>
</dbReference>
<organism evidence="1 2">
    <name type="scientific">Candidatus Kuenenbacteria bacterium RIFCSPHIGHO2_02_FULL_39_13</name>
    <dbReference type="NCBI Taxonomy" id="1798561"/>
    <lineage>
        <taxon>Bacteria</taxon>
        <taxon>Candidatus Kueneniibacteriota</taxon>
    </lineage>
</organism>
<evidence type="ECO:0000313" key="2">
    <source>
        <dbReference type="Proteomes" id="UP000179136"/>
    </source>
</evidence>
<dbReference type="GO" id="GO:0043107">
    <property type="term" value="P:type IV pilus-dependent motility"/>
    <property type="evidence" value="ECO:0007669"/>
    <property type="project" value="InterPro"/>
</dbReference>
<dbReference type="InterPro" id="IPR007445">
    <property type="entry name" value="PilO"/>
</dbReference>
<dbReference type="GO" id="GO:0043683">
    <property type="term" value="P:type IV pilus assembly"/>
    <property type="evidence" value="ECO:0007669"/>
    <property type="project" value="InterPro"/>
</dbReference>
<gene>
    <name evidence="1" type="ORF">A3B87_00575</name>
</gene>
<dbReference type="Pfam" id="PF04350">
    <property type="entry name" value="PilO"/>
    <property type="match status" value="1"/>
</dbReference>
<proteinExistence type="predicted"/>
<sequence>MPDNKKLLIIFSLLALMSLGLLWWVILPAASAIGQNTSQIHEQREKLDKLLSQGQSVRENQKNVQAVKSEINILQEIWLNSGEELEFITDLESAAEKNNLQQTITFDNTQANEKKGNKIIPLELQLSGSLENILTYLAQIEAFDYYINFQNIELTKQGEEINKKFPGQAQSEEENKQAPSVLAMRLNGLTYWK</sequence>
<dbReference type="Gene3D" id="3.30.70.60">
    <property type="match status" value="1"/>
</dbReference>
<evidence type="ECO:0008006" key="3">
    <source>
        <dbReference type="Google" id="ProtNLM"/>
    </source>
</evidence>
<dbReference type="EMBL" id="MFMW01000005">
    <property type="protein sequence ID" value="OGG87597.1"/>
    <property type="molecule type" value="Genomic_DNA"/>
</dbReference>
<dbReference type="AlphaFoldDB" id="A0A1F6FP10"/>
<comment type="caution">
    <text evidence="1">The sequence shown here is derived from an EMBL/GenBank/DDBJ whole genome shotgun (WGS) entry which is preliminary data.</text>
</comment>
<name>A0A1F6FP10_9BACT</name>